<dbReference type="SUPFAM" id="SSF53098">
    <property type="entry name" value="Ribonuclease H-like"/>
    <property type="match status" value="1"/>
</dbReference>
<keyword evidence="8" id="KW-0378">Hydrolase</keyword>
<evidence type="ECO:0000256" key="7">
    <source>
        <dbReference type="ARBA" id="ARBA00022759"/>
    </source>
</evidence>
<evidence type="ECO:0000256" key="10">
    <source>
        <dbReference type="ARBA" id="ARBA00022842"/>
    </source>
</evidence>
<comment type="function">
    <text evidence="1">The aspartyl protease (PR) mediates the proteolytic cleavages of the Gag and Gag-Pol polyproteins after assembly of the VLP.</text>
</comment>
<keyword evidence="13" id="KW-0239">DNA-directed DNA polymerase</keyword>
<proteinExistence type="predicted"/>
<keyword evidence="6" id="KW-0547">Nucleotide-binding</keyword>
<keyword evidence="5" id="KW-0479">Metal-binding</keyword>
<dbReference type="PANTHER" id="PTHR42648">
    <property type="entry name" value="TRANSPOSASE, PUTATIVE-RELATED"/>
    <property type="match status" value="1"/>
</dbReference>
<evidence type="ECO:0000256" key="13">
    <source>
        <dbReference type="ARBA" id="ARBA00022932"/>
    </source>
</evidence>
<evidence type="ECO:0000256" key="1">
    <source>
        <dbReference type="ARBA" id="ARBA00002180"/>
    </source>
</evidence>
<dbReference type="Gene3D" id="3.30.420.10">
    <property type="entry name" value="Ribonuclease H-like superfamily/Ribonuclease H"/>
    <property type="match status" value="1"/>
</dbReference>
<dbReference type="Proteomes" id="UP001159363">
    <property type="component" value="Chromosome 14"/>
</dbReference>
<reference evidence="17 18" key="1">
    <citation type="submission" date="2023-02" db="EMBL/GenBank/DDBJ databases">
        <title>LHISI_Scaffold_Assembly.</title>
        <authorList>
            <person name="Stuart O.P."/>
            <person name="Cleave R."/>
            <person name="Magrath M.J.L."/>
            <person name="Mikheyev A.S."/>
        </authorList>
    </citation>
    <scope>NUCLEOTIDE SEQUENCE [LARGE SCALE GENOMIC DNA]</scope>
    <source>
        <strain evidence="17">Daus_M_001</strain>
        <tissue evidence="17">Leg muscle</tissue>
    </source>
</reference>
<dbReference type="PROSITE" id="PS50994">
    <property type="entry name" value="INTEGRASE"/>
    <property type="match status" value="1"/>
</dbReference>
<dbReference type="Pfam" id="PF14223">
    <property type="entry name" value="Retrotran_gag_2"/>
    <property type="match status" value="1"/>
</dbReference>
<keyword evidence="18" id="KW-1185">Reference proteome</keyword>
<keyword evidence="4" id="KW-0540">Nuclease</keyword>
<evidence type="ECO:0000256" key="2">
    <source>
        <dbReference type="ARBA" id="ARBA00022612"/>
    </source>
</evidence>
<dbReference type="InterPro" id="IPR039537">
    <property type="entry name" value="Retrotran_Ty1/copia-like"/>
</dbReference>
<accession>A0ABQ9G6Q4</accession>
<dbReference type="InterPro" id="IPR012337">
    <property type="entry name" value="RNaseH-like_sf"/>
</dbReference>
<sequence>MSTASEDFAHVEKLRGHSNFSIGKFQIAVLLKAADLYNVVSTEVKNGEQDTNWVKKEAKAQRYIVTAIDKCNIQFIMSYDFVKGMFDKLCSIYERDSSHNKSSLLQNFFNFKIDKVADRKNKSTTSNRAKVAFLTESMGGNPEGSWVLDSGCTYHMINNSDSLTNVTENGGVVKFTENGAEILMGRIKITDEDNTGLYNMNFNCSETTLLSESKQTIDLNLCHRIIEYLNVDSMMKLATLSSELEKLKFCTSEIQCETYLTSKKTRKQGIKIDYVPTATAQLNGRAERLNRVLMEKTRVFLFYSGLEKVLWGEALCTAMYLLNRNPSASVDTTPVEL</sequence>
<keyword evidence="3" id="KW-0645">Protease</keyword>
<keyword evidence="7" id="KW-0255">Endonuclease</keyword>
<comment type="caution">
    <text evidence="17">The sequence shown here is derived from an EMBL/GenBank/DDBJ whole genome shotgun (WGS) entry which is preliminary data.</text>
</comment>
<evidence type="ECO:0000256" key="4">
    <source>
        <dbReference type="ARBA" id="ARBA00022722"/>
    </source>
</evidence>
<evidence type="ECO:0000256" key="5">
    <source>
        <dbReference type="ARBA" id="ARBA00022723"/>
    </source>
</evidence>
<keyword evidence="11" id="KW-0229">DNA integration</keyword>
<dbReference type="InterPro" id="IPR001584">
    <property type="entry name" value="Integrase_cat-core"/>
</dbReference>
<evidence type="ECO:0000313" key="18">
    <source>
        <dbReference type="Proteomes" id="UP001159363"/>
    </source>
</evidence>
<dbReference type="InterPro" id="IPR054722">
    <property type="entry name" value="PolX-like_BBD"/>
</dbReference>
<keyword evidence="13" id="KW-0808">Transferase</keyword>
<feature type="domain" description="Integrase catalytic" evidence="16">
    <location>
        <begin position="138"/>
        <end position="337"/>
    </location>
</feature>
<evidence type="ECO:0000259" key="16">
    <source>
        <dbReference type="PROSITE" id="PS50994"/>
    </source>
</evidence>
<protein>
    <recommendedName>
        <fullName evidence="16">Integrase catalytic domain-containing protein</fullName>
    </recommendedName>
</protein>
<keyword evidence="12" id="KW-0695">RNA-directed DNA polymerase</keyword>
<evidence type="ECO:0000256" key="8">
    <source>
        <dbReference type="ARBA" id="ARBA00022801"/>
    </source>
</evidence>
<keyword evidence="15" id="KW-0233">DNA recombination</keyword>
<evidence type="ECO:0000313" key="17">
    <source>
        <dbReference type="EMBL" id="KAJ8867918.1"/>
    </source>
</evidence>
<keyword evidence="14" id="KW-0917">Virion maturation</keyword>
<evidence type="ECO:0000256" key="15">
    <source>
        <dbReference type="ARBA" id="ARBA00023172"/>
    </source>
</evidence>
<evidence type="ECO:0000256" key="9">
    <source>
        <dbReference type="ARBA" id="ARBA00022840"/>
    </source>
</evidence>
<evidence type="ECO:0000256" key="14">
    <source>
        <dbReference type="ARBA" id="ARBA00023113"/>
    </source>
</evidence>
<evidence type="ECO:0000256" key="12">
    <source>
        <dbReference type="ARBA" id="ARBA00022918"/>
    </source>
</evidence>
<keyword evidence="13" id="KW-0548">Nucleotidyltransferase</keyword>
<dbReference type="Pfam" id="PF22936">
    <property type="entry name" value="Pol_BBD"/>
    <property type="match status" value="1"/>
</dbReference>
<dbReference type="EMBL" id="JARBHB010000015">
    <property type="protein sequence ID" value="KAJ8867918.1"/>
    <property type="molecule type" value="Genomic_DNA"/>
</dbReference>
<evidence type="ECO:0000256" key="11">
    <source>
        <dbReference type="ARBA" id="ARBA00022908"/>
    </source>
</evidence>
<evidence type="ECO:0000256" key="6">
    <source>
        <dbReference type="ARBA" id="ARBA00022741"/>
    </source>
</evidence>
<keyword evidence="10" id="KW-0460">Magnesium</keyword>
<keyword evidence="2" id="KW-1188">Viral release from host cell</keyword>
<dbReference type="InterPro" id="IPR036397">
    <property type="entry name" value="RNaseH_sf"/>
</dbReference>
<name>A0ABQ9G6Q4_9NEOP</name>
<dbReference type="PANTHER" id="PTHR42648:SF11">
    <property type="entry name" value="TRANSPOSON TY4-P GAG-POL POLYPROTEIN"/>
    <property type="match status" value="1"/>
</dbReference>
<organism evidence="17 18">
    <name type="scientific">Dryococelus australis</name>
    <dbReference type="NCBI Taxonomy" id="614101"/>
    <lineage>
        <taxon>Eukaryota</taxon>
        <taxon>Metazoa</taxon>
        <taxon>Ecdysozoa</taxon>
        <taxon>Arthropoda</taxon>
        <taxon>Hexapoda</taxon>
        <taxon>Insecta</taxon>
        <taxon>Pterygota</taxon>
        <taxon>Neoptera</taxon>
        <taxon>Polyneoptera</taxon>
        <taxon>Phasmatodea</taxon>
        <taxon>Verophasmatodea</taxon>
        <taxon>Anareolatae</taxon>
        <taxon>Phasmatidae</taxon>
        <taxon>Eurycanthinae</taxon>
        <taxon>Dryococelus</taxon>
    </lineage>
</organism>
<gene>
    <name evidence="17" type="ORF">PR048_031727</name>
</gene>
<evidence type="ECO:0000256" key="3">
    <source>
        <dbReference type="ARBA" id="ARBA00022670"/>
    </source>
</evidence>
<keyword evidence="9" id="KW-0067">ATP-binding</keyword>